<dbReference type="Proteomes" id="UP001558652">
    <property type="component" value="Unassembled WGS sequence"/>
</dbReference>
<sequence length="120" mass="13036">CLTISSDEEDNTTPNNTSTIEPKEEQKVETTAKSTVKEKEPVITESTESPEDSITLGVAGGGVDITELLDSPDIENALLQCRTVRIGSYKVVPIDKVLLSEYGIKIQVPSIQGGQYLHFL</sequence>
<keyword evidence="3" id="KW-1185">Reference proteome</keyword>
<feature type="compositionally biased region" description="Basic and acidic residues" evidence="1">
    <location>
        <begin position="21"/>
        <end position="42"/>
    </location>
</feature>
<accession>A0ABD0Z7Q0</accession>
<comment type="caution">
    <text evidence="2">The sequence shown here is derived from an EMBL/GenBank/DDBJ whole genome shotgun (WGS) entry which is preliminary data.</text>
</comment>
<feature type="non-terminal residue" evidence="2">
    <location>
        <position position="1"/>
    </location>
</feature>
<gene>
    <name evidence="2" type="ORF">AAG570_011016</name>
</gene>
<dbReference type="AlphaFoldDB" id="A0ABD0Z7Q0"/>
<reference evidence="2 3" key="1">
    <citation type="submission" date="2024-07" db="EMBL/GenBank/DDBJ databases">
        <title>Chromosome-level genome assembly of the water stick insect Ranatra chinensis (Heteroptera: Nepidae).</title>
        <authorList>
            <person name="Liu X."/>
        </authorList>
    </citation>
    <scope>NUCLEOTIDE SEQUENCE [LARGE SCALE GENOMIC DNA]</scope>
    <source>
        <strain evidence="2">Cailab_2021Rc</strain>
        <tissue evidence="2">Muscle</tissue>
    </source>
</reference>
<feature type="compositionally biased region" description="Acidic residues" evidence="1">
    <location>
        <begin position="1"/>
        <end position="11"/>
    </location>
</feature>
<proteinExistence type="predicted"/>
<dbReference type="EMBL" id="JBFDAA010000006">
    <property type="protein sequence ID" value="KAL1131399.1"/>
    <property type="molecule type" value="Genomic_DNA"/>
</dbReference>
<evidence type="ECO:0000256" key="1">
    <source>
        <dbReference type="SAM" id="MobiDB-lite"/>
    </source>
</evidence>
<evidence type="ECO:0000313" key="2">
    <source>
        <dbReference type="EMBL" id="KAL1131399.1"/>
    </source>
</evidence>
<protein>
    <submittedName>
        <fullName evidence="2">Uncharacterized protein</fullName>
    </submittedName>
</protein>
<name>A0ABD0Z7Q0_9HEMI</name>
<evidence type="ECO:0000313" key="3">
    <source>
        <dbReference type="Proteomes" id="UP001558652"/>
    </source>
</evidence>
<feature type="region of interest" description="Disordered" evidence="1">
    <location>
        <begin position="1"/>
        <end position="57"/>
    </location>
</feature>
<organism evidence="2 3">
    <name type="scientific">Ranatra chinensis</name>
    <dbReference type="NCBI Taxonomy" id="642074"/>
    <lineage>
        <taxon>Eukaryota</taxon>
        <taxon>Metazoa</taxon>
        <taxon>Ecdysozoa</taxon>
        <taxon>Arthropoda</taxon>
        <taxon>Hexapoda</taxon>
        <taxon>Insecta</taxon>
        <taxon>Pterygota</taxon>
        <taxon>Neoptera</taxon>
        <taxon>Paraneoptera</taxon>
        <taxon>Hemiptera</taxon>
        <taxon>Heteroptera</taxon>
        <taxon>Panheteroptera</taxon>
        <taxon>Nepomorpha</taxon>
        <taxon>Nepidae</taxon>
        <taxon>Ranatrinae</taxon>
        <taxon>Ranatra</taxon>
    </lineage>
</organism>